<name>A0A419A748_9RHOB</name>
<dbReference type="InterPro" id="IPR010626">
    <property type="entry name" value="DUF1217"/>
</dbReference>
<accession>A0A419A748</accession>
<keyword evidence="2" id="KW-1185">Reference proteome</keyword>
<dbReference type="Proteomes" id="UP000283587">
    <property type="component" value="Unassembled WGS sequence"/>
</dbReference>
<dbReference type="Gene3D" id="1.10.3700.10">
    <property type="entry name" value="AGR C 984p-like"/>
    <property type="match status" value="1"/>
</dbReference>
<sequence>MIGKIHIGASGIAGWNILKRNEARHLEIVARDPQVTRSTQYFCDNISSAETADQLVGDYRMLSVALGAFGLEADIGNKAFIRKVLESDLSDKGSLANRLGDKRYLRLAEAFGYGASSDARSFEEGFGDRISQDYLQREFERRVGEGDENLRLALNARRELEILRQRDSSDKTLWYEVLGNAPLRSVFEGAFGFGPSYAKLPIDRQHAEFSAYSKRLIGSDSFSDIGRLESAEKIIRNFLLKSEAAASSSFNRFSAALSLLTR</sequence>
<comment type="caution">
    <text evidence="1">The sequence shown here is derived from an EMBL/GenBank/DDBJ whole genome shotgun (WGS) entry which is preliminary data.</text>
</comment>
<proteinExistence type="predicted"/>
<reference evidence="2" key="1">
    <citation type="submission" date="2018-09" db="EMBL/GenBank/DDBJ databases">
        <title>Paracoccus onubensis nov. sp. a moderate halophilic bacterium isolated from Gruta de las Maravillas (Aracena, Spain).</title>
        <authorList>
            <person name="Jurado V."/>
            <person name="Gutierrez-Patricio S."/>
            <person name="Gonzalez-Pimentel J.L."/>
            <person name="Miller A.Z."/>
            <person name="Laiz L."/>
            <person name="Saiz-Jimenez C."/>
        </authorList>
    </citation>
    <scope>NUCLEOTIDE SEQUENCE [LARGE SCALE GENOMIC DNA]</scope>
    <source>
        <strain evidence="2">DSM 26381</strain>
    </source>
</reference>
<organism evidence="1 2">
    <name type="scientific">Paracoccus siganidrum</name>
    <dbReference type="NCBI Taxonomy" id="1276757"/>
    <lineage>
        <taxon>Bacteria</taxon>
        <taxon>Pseudomonadati</taxon>
        <taxon>Pseudomonadota</taxon>
        <taxon>Alphaproteobacteria</taxon>
        <taxon>Rhodobacterales</taxon>
        <taxon>Paracoccaceae</taxon>
        <taxon>Paracoccus</taxon>
    </lineage>
</organism>
<dbReference type="Pfam" id="PF06748">
    <property type="entry name" value="DUF1217"/>
    <property type="match status" value="1"/>
</dbReference>
<dbReference type="OrthoDB" id="7824597at2"/>
<dbReference type="EMBL" id="QZEW01000035">
    <property type="protein sequence ID" value="RJL16387.1"/>
    <property type="molecule type" value="Genomic_DNA"/>
</dbReference>
<gene>
    <name evidence="1" type="ORF">D3P05_09895</name>
</gene>
<evidence type="ECO:0000313" key="1">
    <source>
        <dbReference type="EMBL" id="RJL16387.1"/>
    </source>
</evidence>
<evidence type="ECO:0000313" key="2">
    <source>
        <dbReference type="Proteomes" id="UP000283587"/>
    </source>
</evidence>
<dbReference type="RefSeq" id="WP_119898007.1">
    <property type="nucleotide sequence ID" value="NZ_QNRC01000011.1"/>
</dbReference>
<dbReference type="InterPro" id="IPR023157">
    <property type="entry name" value="AGR-C-984p-like_sf"/>
</dbReference>
<protein>
    <submittedName>
        <fullName evidence="1">DUF1217 domain-containing protein</fullName>
    </submittedName>
</protein>
<dbReference type="SUPFAM" id="SSF158837">
    <property type="entry name" value="AGR C 984p-like"/>
    <property type="match status" value="1"/>
</dbReference>
<dbReference type="AlphaFoldDB" id="A0A419A748"/>